<dbReference type="KEGG" id="sedi:EBB79_09625"/>
<feature type="transmembrane region" description="Helical" evidence="6">
    <location>
        <begin position="47"/>
        <end position="65"/>
    </location>
</feature>
<dbReference type="OrthoDB" id="8478277at2"/>
<dbReference type="RefSeq" id="WP_127748665.1">
    <property type="nucleotide sequence ID" value="NZ_CP033219.1"/>
</dbReference>
<feature type="transmembrane region" description="Helical" evidence="6">
    <location>
        <begin position="185"/>
        <end position="207"/>
    </location>
</feature>
<evidence type="ECO:0000256" key="4">
    <source>
        <dbReference type="ARBA" id="ARBA00022989"/>
    </source>
</evidence>
<feature type="transmembrane region" description="Helical" evidence="6">
    <location>
        <begin position="267"/>
        <end position="286"/>
    </location>
</feature>
<keyword evidence="3 6" id="KW-0812">Transmembrane</keyword>
<accession>A0A3T0N269</accession>
<evidence type="ECO:0000256" key="1">
    <source>
        <dbReference type="ARBA" id="ARBA00004651"/>
    </source>
</evidence>
<dbReference type="GO" id="GO:0005886">
    <property type="term" value="C:plasma membrane"/>
    <property type="evidence" value="ECO:0007669"/>
    <property type="project" value="UniProtKB-SubCell"/>
</dbReference>
<feature type="transmembrane region" description="Helical" evidence="6">
    <location>
        <begin position="85"/>
        <end position="107"/>
    </location>
</feature>
<evidence type="ECO:0000259" key="7">
    <source>
        <dbReference type="Pfam" id="PF05425"/>
    </source>
</evidence>
<feature type="transmembrane region" description="Helical" evidence="6">
    <location>
        <begin position="14"/>
        <end position="35"/>
    </location>
</feature>
<feature type="transmembrane region" description="Helical" evidence="6">
    <location>
        <begin position="143"/>
        <end position="165"/>
    </location>
</feature>
<keyword evidence="4 6" id="KW-1133">Transmembrane helix</keyword>
<dbReference type="EMBL" id="CP033219">
    <property type="protein sequence ID" value="AZV78104.1"/>
    <property type="molecule type" value="Genomic_DNA"/>
</dbReference>
<evidence type="ECO:0000313" key="9">
    <source>
        <dbReference type="Proteomes" id="UP000283063"/>
    </source>
</evidence>
<proteinExistence type="predicted"/>
<feature type="transmembrane region" description="Helical" evidence="6">
    <location>
        <begin position="219"/>
        <end position="239"/>
    </location>
</feature>
<gene>
    <name evidence="8" type="ORF">EBB79_09625</name>
</gene>
<keyword evidence="5 6" id="KW-0472">Membrane</keyword>
<feature type="transmembrane region" description="Helical" evidence="6">
    <location>
        <begin position="114"/>
        <end position="131"/>
    </location>
</feature>
<evidence type="ECO:0000313" key="8">
    <source>
        <dbReference type="EMBL" id="AZV78104.1"/>
    </source>
</evidence>
<comment type="subcellular location">
    <subcellularLocation>
        <location evidence="1">Cell membrane</location>
        <topology evidence="1">Multi-pass membrane protein</topology>
    </subcellularLocation>
</comment>
<evidence type="ECO:0000256" key="3">
    <source>
        <dbReference type="ARBA" id="ARBA00022692"/>
    </source>
</evidence>
<sequence length="288" mass="30496">MLDIWEVAAIAAKVLLYTSLSGATGLVLVRIVFVAHVTSLERRLRSFALVLTGVAFAATTFSFLLRGAALTGDVSGMADPEMLGLLWTTSVGDVLFYRLIGIALLFVGLFIPKVGVWVTLTGSLIALWSFAQIGHIPELDQTGIRLLLLLHLIGISFWIGILAPLRWLARDPEKLAAAADLGHRFGVMASGVVLVLVLAGGLMAWLILGSISLIFSTTYGVTLVGKVALVALLLGLAAANKFRFIPAMQGGDHAAAKHLVRSVEIETFVITAVLGVTATLTSVLALPM</sequence>
<dbReference type="AlphaFoldDB" id="A0A3T0N269"/>
<evidence type="ECO:0000256" key="2">
    <source>
        <dbReference type="ARBA" id="ARBA00022475"/>
    </source>
</evidence>
<name>A0A3T0N269_9RHOB</name>
<dbReference type="PANTHER" id="PTHR34820:SF4">
    <property type="entry name" value="INNER MEMBRANE PROTEIN YEBZ"/>
    <property type="match status" value="1"/>
</dbReference>
<dbReference type="Proteomes" id="UP000283063">
    <property type="component" value="Chromosome"/>
</dbReference>
<feature type="domain" description="Copper resistance protein D" evidence="7">
    <location>
        <begin position="183"/>
        <end position="280"/>
    </location>
</feature>
<dbReference type="InterPro" id="IPR008457">
    <property type="entry name" value="Cu-R_CopD_dom"/>
</dbReference>
<dbReference type="Pfam" id="PF05425">
    <property type="entry name" value="CopD"/>
    <property type="match status" value="1"/>
</dbReference>
<dbReference type="GO" id="GO:0006825">
    <property type="term" value="P:copper ion transport"/>
    <property type="evidence" value="ECO:0007669"/>
    <property type="project" value="InterPro"/>
</dbReference>
<dbReference type="InterPro" id="IPR032694">
    <property type="entry name" value="CopC/D"/>
</dbReference>
<dbReference type="PANTHER" id="PTHR34820">
    <property type="entry name" value="INNER MEMBRANE PROTEIN YEBZ"/>
    <property type="match status" value="1"/>
</dbReference>
<organism evidence="8 9">
    <name type="scientific">Parasedimentitalea marina</name>
    <dbReference type="NCBI Taxonomy" id="2483033"/>
    <lineage>
        <taxon>Bacteria</taxon>
        <taxon>Pseudomonadati</taxon>
        <taxon>Pseudomonadota</taxon>
        <taxon>Alphaproteobacteria</taxon>
        <taxon>Rhodobacterales</taxon>
        <taxon>Paracoccaceae</taxon>
        <taxon>Parasedimentitalea</taxon>
    </lineage>
</organism>
<protein>
    <submittedName>
        <fullName evidence="8">Copper-binding protein</fullName>
    </submittedName>
</protein>
<keyword evidence="9" id="KW-1185">Reference proteome</keyword>
<reference evidence="8 9" key="1">
    <citation type="submission" date="2018-10" db="EMBL/GenBank/DDBJ databases">
        <title>Parasedimentitalea marina sp. nov., a psychrophilic bacterium isolated from deep seawater of the New Britain Trench.</title>
        <authorList>
            <person name="Cao J."/>
        </authorList>
    </citation>
    <scope>NUCLEOTIDE SEQUENCE [LARGE SCALE GENOMIC DNA]</scope>
    <source>
        <strain evidence="8 9">W43</strain>
    </source>
</reference>
<evidence type="ECO:0000256" key="5">
    <source>
        <dbReference type="ARBA" id="ARBA00023136"/>
    </source>
</evidence>
<keyword evidence="2" id="KW-1003">Cell membrane</keyword>
<evidence type="ECO:0000256" key="6">
    <source>
        <dbReference type="SAM" id="Phobius"/>
    </source>
</evidence>